<evidence type="ECO:0000313" key="2">
    <source>
        <dbReference type="EMBL" id="SIS02886.1"/>
    </source>
</evidence>
<name>A0A1N7FRM2_9GAMM</name>
<protein>
    <submittedName>
        <fullName evidence="2">TIGR01244 family protein</fullName>
    </submittedName>
</protein>
<dbReference type="EMBL" id="FTNU01000016">
    <property type="protein sequence ID" value="SIS02886.1"/>
    <property type="molecule type" value="Genomic_DNA"/>
</dbReference>
<dbReference type="SUPFAM" id="SSF52799">
    <property type="entry name" value="(Phosphotyrosine protein) phosphatases II"/>
    <property type="match status" value="1"/>
</dbReference>
<dbReference type="InterPro" id="IPR029021">
    <property type="entry name" value="Prot-tyrosine_phosphatase-like"/>
</dbReference>
<gene>
    <name evidence="2" type="ORF">SAMN02745664_11623</name>
</gene>
<feature type="domain" description="Beta-lactamase hydrolase-like protein phosphatase-like" evidence="1">
    <location>
        <begin position="5"/>
        <end position="100"/>
    </location>
</feature>
<dbReference type="Pfam" id="PF04273">
    <property type="entry name" value="BLH_phosphatase"/>
    <property type="match status" value="1"/>
</dbReference>
<organism evidence="2 3">
    <name type="scientific">Moraxella cuniculi DSM 21768</name>
    <dbReference type="NCBI Taxonomy" id="1122245"/>
    <lineage>
        <taxon>Bacteria</taxon>
        <taxon>Pseudomonadati</taxon>
        <taxon>Pseudomonadota</taxon>
        <taxon>Gammaproteobacteria</taxon>
        <taxon>Moraxellales</taxon>
        <taxon>Moraxellaceae</taxon>
        <taxon>Moraxella</taxon>
    </lineage>
</organism>
<dbReference type="RefSeq" id="WP_076555889.1">
    <property type="nucleotide sequence ID" value="NZ_FTNU01000016.1"/>
</dbReference>
<accession>A0A1N7FRM2</accession>
<dbReference type="Proteomes" id="UP000187495">
    <property type="component" value="Unassembled WGS sequence"/>
</dbReference>
<dbReference type="InterPro" id="IPR005939">
    <property type="entry name" value="BLH_phosphatase-like"/>
</dbReference>
<dbReference type="Gene3D" id="3.90.190.10">
    <property type="entry name" value="Protein tyrosine phosphatase superfamily"/>
    <property type="match status" value="1"/>
</dbReference>
<keyword evidence="3" id="KW-1185">Reference proteome</keyword>
<evidence type="ECO:0000259" key="1">
    <source>
        <dbReference type="Pfam" id="PF04273"/>
    </source>
</evidence>
<evidence type="ECO:0000313" key="3">
    <source>
        <dbReference type="Proteomes" id="UP000187495"/>
    </source>
</evidence>
<proteinExistence type="predicted"/>
<dbReference type="GO" id="GO:0016787">
    <property type="term" value="F:hydrolase activity"/>
    <property type="evidence" value="ECO:0007669"/>
    <property type="project" value="InterPro"/>
</dbReference>
<reference evidence="3" key="1">
    <citation type="submission" date="2017-01" db="EMBL/GenBank/DDBJ databases">
        <authorList>
            <person name="Varghese N."/>
            <person name="Submissions S."/>
        </authorList>
    </citation>
    <scope>NUCLEOTIDE SEQUENCE [LARGE SCALE GENOMIC DNA]</scope>
    <source>
        <strain evidence="3">DSM 21768</strain>
    </source>
</reference>
<dbReference type="AlphaFoldDB" id="A0A1N7FRM2"/>
<sequence>MPSQITLYKQIHPNQCTSLANLGFKSLINLRFDDEIDGQPKNCDLAASAKQAGLVYHNLPIDGESIHLIEVQSFAKLLSDTPKPVMVFCGTGSRAKRLYQCACISGLI</sequence>
<dbReference type="STRING" id="34061.B0189_00175"/>